<gene>
    <name evidence="2" type="ORF">CC86DRAFT_352259</name>
</gene>
<dbReference type="Gene3D" id="3.50.50.100">
    <property type="match status" value="1"/>
</dbReference>
<organism evidence="2 3">
    <name type="scientific">Ophiobolus disseminans</name>
    <dbReference type="NCBI Taxonomy" id="1469910"/>
    <lineage>
        <taxon>Eukaryota</taxon>
        <taxon>Fungi</taxon>
        <taxon>Dikarya</taxon>
        <taxon>Ascomycota</taxon>
        <taxon>Pezizomycotina</taxon>
        <taxon>Dothideomycetes</taxon>
        <taxon>Pleosporomycetidae</taxon>
        <taxon>Pleosporales</taxon>
        <taxon>Pleosporineae</taxon>
        <taxon>Phaeosphaeriaceae</taxon>
        <taxon>Ophiobolus</taxon>
    </lineage>
</organism>
<name>A0A6A7A029_9PLEO</name>
<dbReference type="InterPro" id="IPR036188">
    <property type="entry name" value="FAD/NAD-bd_sf"/>
</dbReference>
<accession>A0A6A7A029</accession>
<evidence type="ECO:0000313" key="3">
    <source>
        <dbReference type="Proteomes" id="UP000799424"/>
    </source>
</evidence>
<evidence type="ECO:0000259" key="1">
    <source>
        <dbReference type="Pfam" id="PF07992"/>
    </source>
</evidence>
<dbReference type="GO" id="GO:0005737">
    <property type="term" value="C:cytoplasm"/>
    <property type="evidence" value="ECO:0007669"/>
    <property type="project" value="TreeGrafter"/>
</dbReference>
<dbReference type="Pfam" id="PF07992">
    <property type="entry name" value="Pyr_redox_2"/>
    <property type="match status" value="1"/>
</dbReference>
<dbReference type="PANTHER" id="PTHR43735:SF5">
    <property type="entry name" value="FAD_NAD(P)-BINDING DOMAIN-CONTAINING PROTEIN"/>
    <property type="match status" value="1"/>
</dbReference>
<dbReference type="InterPro" id="IPR023753">
    <property type="entry name" value="FAD/NAD-binding_dom"/>
</dbReference>
<dbReference type="GO" id="GO:0004174">
    <property type="term" value="F:electron-transferring-flavoprotein dehydrogenase activity"/>
    <property type="evidence" value="ECO:0007669"/>
    <property type="project" value="TreeGrafter"/>
</dbReference>
<protein>
    <submittedName>
        <fullName evidence="2">FAD/NAD(P)-binding domain-containing protein</fullName>
    </submittedName>
</protein>
<keyword evidence="3" id="KW-1185">Reference proteome</keyword>
<dbReference type="EMBL" id="MU006227">
    <property type="protein sequence ID" value="KAF2826047.1"/>
    <property type="molecule type" value="Genomic_DNA"/>
</dbReference>
<evidence type="ECO:0000313" key="2">
    <source>
        <dbReference type="EMBL" id="KAF2826047.1"/>
    </source>
</evidence>
<feature type="domain" description="FAD/NAD(P)-binding" evidence="1">
    <location>
        <begin position="46"/>
        <end position="342"/>
    </location>
</feature>
<proteinExistence type="predicted"/>
<dbReference type="AlphaFoldDB" id="A0A6A7A029"/>
<dbReference type="SUPFAM" id="SSF51905">
    <property type="entry name" value="FAD/NAD(P)-binding domain"/>
    <property type="match status" value="1"/>
</dbReference>
<dbReference type="PANTHER" id="PTHR43735">
    <property type="entry name" value="APOPTOSIS-INDUCING FACTOR 1"/>
    <property type="match status" value="1"/>
</dbReference>
<sequence>MSFSDYTRLTKKSLGFLLPYLGTLLRQRATTILHRWTWRNTPNSKNIVVLGGSFAGIELVNQLSHTLPRGYRVILIEKNSHLNYVFNFPRFSVMSGLERTAFIPYDGLAKGAPSGIFERIQDTAVDLTSKKIRLASGKEIDYSYLAIATGSSQPLPVNLMSIDRNGACGELQQVQETIKESQKIAIVGGGAVGVELASDIKDFYPSKDVTLVHSRGQLLNKFGERLQRYAKVVLRNELKVRVLLNERPKKPSGGSMARGAILTFSDTRSEQFDLVISCTGQQPNSAILSTLYPEAVSESNSRVIVRPTLQILTTKDPNRAIPIFAFGDVADHGGPQMARAGWLQAGVVANNILALIHGRTPSRTYKPNVFIEGAIKLTLGTTHTVMYGMDEDGSDVMFPSRNGPLDLEIGRAWKTFGADYEKEFGA</sequence>
<dbReference type="GO" id="GO:0050660">
    <property type="term" value="F:flavin adenine dinucleotide binding"/>
    <property type="evidence" value="ECO:0007669"/>
    <property type="project" value="TreeGrafter"/>
</dbReference>
<dbReference type="Proteomes" id="UP000799424">
    <property type="component" value="Unassembled WGS sequence"/>
</dbReference>
<dbReference type="PRINTS" id="PR00411">
    <property type="entry name" value="PNDRDTASEI"/>
</dbReference>
<dbReference type="OrthoDB" id="202203at2759"/>
<reference evidence="2" key="1">
    <citation type="journal article" date="2020" name="Stud. Mycol.">
        <title>101 Dothideomycetes genomes: a test case for predicting lifestyles and emergence of pathogens.</title>
        <authorList>
            <person name="Haridas S."/>
            <person name="Albert R."/>
            <person name="Binder M."/>
            <person name="Bloem J."/>
            <person name="Labutti K."/>
            <person name="Salamov A."/>
            <person name="Andreopoulos B."/>
            <person name="Baker S."/>
            <person name="Barry K."/>
            <person name="Bills G."/>
            <person name="Bluhm B."/>
            <person name="Cannon C."/>
            <person name="Castanera R."/>
            <person name="Culley D."/>
            <person name="Daum C."/>
            <person name="Ezra D."/>
            <person name="Gonzalez J."/>
            <person name="Henrissat B."/>
            <person name="Kuo A."/>
            <person name="Liang C."/>
            <person name="Lipzen A."/>
            <person name="Lutzoni F."/>
            <person name="Magnuson J."/>
            <person name="Mondo S."/>
            <person name="Nolan M."/>
            <person name="Ohm R."/>
            <person name="Pangilinan J."/>
            <person name="Park H.-J."/>
            <person name="Ramirez L."/>
            <person name="Alfaro M."/>
            <person name="Sun H."/>
            <person name="Tritt A."/>
            <person name="Yoshinaga Y."/>
            <person name="Zwiers L.-H."/>
            <person name="Turgeon B."/>
            <person name="Goodwin S."/>
            <person name="Spatafora J."/>
            <person name="Crous P."/>
            <person name="Grigoriev I."/>
        </authorList>
    </citation>
    <scope>NUCLEOTIDE SEQUENCE</scope>
    <source>
        <strain evidence="2">CBS 113818</strain>
    </source>
</reference>
<dbReference type="PRINTS" id="PR00368">
    <property type="entry name" value="FADPNR"/>
</dbReference>